<dbReference type="EMBL" id="MIGC01001513">
    <property type="protein sequence ID" value="PHJ22742.1"/>
    <property type="molecule type" value="Genomic_DNA"/>
</dbReference>
<dbReference type="AlphaFoldDB" id="A0A2C6L535"/>
<comment type="caution">
    <text evidence="1">The sequence shown here is derived from an EMBL/GenBank/DDBJ whole genome shotgun (WGS) entry which is preliminary data.</text>
</comment>
<protein>
    <submittedName>
        <fullName evidence="1">Alpha beta hydrolase fold domain-containing protein</fullName>
    </submittedName>
</protein>
<dbReference type="Gene3D" id="3.40.50.1820">
    <property type="entry name" value="alpha/beta hydrolase"/>
    <property type="match status" value="1"/>
</dbReference>
<accession>A0A2C6L535</accession>
<proteinExistence type="predicted"/>
<gene>
    <name evidence="1" type="ORF">CSUI_003407</name>
</gene>
<evidence type="ECO:0000313" key="1">
    <source>
        <dbReference type="EMBL" id="PHJ22742.1"/>
    </source>
</evidence>
<keyword evidence="1" id="KW-0378">Hydrolase</keyword>
<evidence type="ECO:0000313" key="2">
    <source>
        <dbReference type="Proteomes" id="UP000221165"/>
    </source>
</evidence>
<keyword evidence="2" id="KW-1185">Reference proteome</keyword>
<dbReference type="Proteomes" id="UP000221165">
    <property type="component" value="Unassembled WGS sequence"/>
</dbReference>
<dbReference type="GeneID" id="94426816"/>
<dbReference type="GO" id="GO:0016787">
    <property type="term" value="F:hydrolase activity"/>
    <property type="evidence" value="ECO:0007669"/>
    <property type="project" value="UniProtKB-KW"/>
</dbReference>
<sequence length="101" mass="11864">MRYTLPYHYSTSVGSTDDWRQKPFDTPNALLKLFPPTYIVLFTHDIMYDIGILFHEKLRRQGVHTGLYIAPGFHGFYGSDRWSRFGVEAVLWTAQNIRKHT</sequence>
<dbReference type="OrthoDB" id="408631at2759"/>
<reference evidence="1 2" key="1">
    <citation type="journal article" date="2017" name="Int. J. Parasitol.">
        <title>The genome of the protozoan parasite Cystoisospora suis and a reverse vaccinology approach to identify vaccine candidates.</title>
        <authorList>
            <person name="Palmieri N."/>
            <person name="Shrestha A."/>
            <person name="Ruttkowski B."/>
            <person name="Beck T."/>
            <person name="Vogl C."/>
            <person name="Tomley F."/>
            <person name="Blake D.P."/>
            <person name="Joachim A."/>
        </authorList>
    </citation>
    <scope>NUCLEOTIDE SEQUENCE [LARGE SCALE GENOMIC DNA]</scope>
    <source>
        <strain evidence="1 2">Wien I</strain>
    </source>
</reference>
<dbReference type="RefSeq" id="XP_067924419.1">
    <property type="nucleotide sequence ID" value="XM_068063605.1"/>
</dbReference>
<organism evidence="1 2">
    <name type="scientific">Cystoisospora suis</name>
    <dbReference type="NCBI Taxonomy" id="483139"/>
    <lineage>
        <taxon>Eukaryota</taxon>
        <taxon>Sar</taxon>
        <taxon>Alveolata</taxon>
        <taxon>Apicomplexa</taxon>
        <taxon>Conoidasida</taxon>
        <taxon>Coccidia</taxon>
        <taxon>Eucoccidiorida</taxon>
        <taxon>Eimeriorina</taxon>
        <taxon>Sarcocystidae</taxon>
        <taxon>Cystoisospora</taxon>
    </lineage>
</organism>
<dbReference type="InterPro" id="IPR029058">
    <property type="entry name" value="AB_hydrolase_fold"/>
</dbReference>
<dbReference type="VEuPathDB" id="ToxoDB:CSUI_003407"/>
<name>A0A2C6L535_9APIC</name>
<dbReference type="SUPFAM" id="SSF53474">
    <property type="entry name" value="alpha/beta-Hydrolases"/>
    <property type="match status" value="1"/>
</dbReference>